<dbReference type="AlphaFoldDB" id="A0A8C6B625"/>
<name>A0A8C6B625_MONMO</name>
<proteinExistence type="predicted"/>
<accession>A0A8C6B625</accession>
<evidence type="ECO:0000313" key="2">
    <source>
        <dbReference type="Proteomes" id="UP000694561"/>
    </source>
</evidence>
<dbReference type="Ensembl" id="ENSMMNT00015012753.1">
    <property type="protein sequence ID" value="ENSMMNP00015011652.1"/>
    <property type="gene ID" value="ENSMMNG00015008615.1"/>
</dbReference>
<organism evidence="1 2">
    <name type="scientific">Monodon monoceros</name>
    <name type="common">Narwhal</name>
    <name type="synonym">Ceratodon monodon</name>
    <dbReference type="NCBI Taxonomy" id="40151"/>
    <lineage>
        <taxon>Eukaryota</taxon>
        <taxon>Metazoa</taxon>
        <taxon>Chordata</taxon>
        <taxon>Craniata</taxon>
        <taxon>Vertebrata</taxon>
        <taxon>Euteleostomi</taxon>
        <taxon>Mammalia</taxon>
        <taxon>Eutheria</taxon>
        <taxon>Laurasiatheria</taxon>
        <taxon>Artiodactyla</taxon>
        <taxon>Whippomorpha</taxon>
        <taxon>Cetacea</taxon>
        <taxon>Odontoceti</taxon>
        <taxon>Monodontidae</taxon>
        <taxon>Monodon</taxon>
    </lineage>
</organism>
<protein>
    <submittedName>
        <fullName evidence="1">Uncharacterized protein</fullName>
    </submittedName>
</protein>
<evidence type="ECO:0000313" key="1">
    <source>
        <dbReference type="Ensembl" id="ENSMMNP00015011652.1"/>
    </source>
</evidence>
<reference evidence="1" key="2">
    <citation type="submission" date="2025-09" db="UniProtKB">
        <authorList>
            <consortium name="Ensembl"/>
        </authorList>
    </citation>
    <scope>IDENTIFICATION</scope>
</reference>
<reference evidence="1" key="1">
    <citation type="submission" date="2025-08" db="UniProtKB">
        <authorList>
            <consortium name="Ensembl"/>
        </authorList>
    </citation>
    <scope>IDENTIFICATION</scope>
</reference>
<sequence length="128" mass="14093">MVNGSVSLISLSDLSLFVYRNARDFCALILYPATLLNSLISSSRFSMYSIMSSANSDSFTSSFPLCIHFISFSSLIAVARTSKTMLNNSGESGHPCLVPDLRGNAFSFSPLRMMFAVDLSYMAFIMLR</sequence>
<dbReference type="Proteomes" id="UP000694561">
    <property type="component" value="Unplaced"/>
</dbReference>
<dbReference type="GeneTree" id="ENSGT01010000223771"/>
<keyword evidence="2" id="KW-1185">Reference proteome</keyword>